<reference evidence="1" key="2">
    <citation type="journal article" date="2021" name="PeerJ">
        <title>Extensive microbial diversity within the chicken gut microbiome revealed by metagenomics and culture.</title>
        <authorList>
            <person name="Gilroy R."/>
            <person name="Ravi A."/>
            <person name="Getino M."/>
            <person name="Pursley I."/>
            <person name="Horton D.L."/>
            <person name="Alikhan N.F."/>
            <person name="Baker D."/>
            <person name="Gharbi K."/>
            <person name="Hall N."/>
            <person name="Watson M."/>
            <person name="Adriaenssens E.M."/>
            <person name="Foster-Nyarko E."/>
            <person name="Jarju S."/>
            <person name="Secka A."/>
            <person name="Antonio M."/>
            <person name="Oren A."/>
            <person name="Chaudhuri R.R."/>
            <person name="La Ragione R."/>
            <person name="Hildebrand F."/>
            <person name="Pallen M.J."/>
        </authorList>
    </citation>
    <scope>NUCLEOTIDE SEQUENCE</scope>
    <source>
        <strain evidence="1">10532</strain>
    </source>
</reference>
<comment type="caution">
    <text evidence="1">The sequence shown here is derived from an EMBL/GenBank/DDBJ whole genome shotgun (WGS) entry which is preliminary data.</text>
</comment>
<evidence type="ECO:0000313" key="2">
    <source>
        <dbReference type="Proteomes" id="UP000823638"/>
    </source>
</evidence>
<dbReference type="Gene3D" id="3.40.50.360">
    <property type="match status" value="1"/>
</dbReference>
<organism evidence="1 2">
    <name type="scientific">Candidatus Gallitreponema excrementavium</name>
    <dbReference type="NCBI Taxonomy" id="2840840"/>
    <lineage>
        <taxon>Bacteria</taxon>
        <taxon>Pseudomonadati</taxon>
        <taxon>Spirochaetota</taxon>
        <taxon>Spirochaetia</taxon>
        <taxon>Spirochaetales</taxon>
        <taxon>Candidatus Gallitreponema</taxon>
    </lineage>
</organism>
<reference evidence="1" key="1">
    <citation type="submission" date="2020-10" db="EMBL/GenBank/DDBJ databases">
        <authorList>
            <person name="Gilroy R."/>
        </authorList>
    </citation>
    <scope>NUCLEOTIDE SEQUENCE</scope>
    <source>
        <strain evidence="1">10532</strain>
    </source>
</reference>
<gene>
    <name evidence="1" type="ORF">IAA81_06600</name>
</gene>
<evidence type="ECO:0008006" key="3">
    <source>
        <dbReference type="Google" id="ProtNLM"/>
    </source>
</evidence>
<dbReference type="SUPFAM" id="SSF52218">
    <property type="entry name" value="Flavoproteins"/>
    <property type="match status" value="1"/>
</dbReference>
<dbReference type="Proteomes" id="UP000823638">
    <property type="component" value="Unassembled WGS sequence"/>
</dbReference>
<evidence type="ECO:0000313" key="1">
    <source>
        <dbReference type="EMBL" id="MBO8457882.1"/>
    </source>
</evidence>
<dbReference type="InterPro" id="IPR029039">
    <property type="entry name" value="Flavoprotein-like_sf"/>
</dbReference>
<dbReference type="AlphaFoldDB" id="A0A9D9HPL6"/>
<dbReference type="EMBL" id="JADIMM010000080">
    <property type="protein sequence ID" value="MBO8457882.1"/>
    <property type="molecule type" value="Genomic_DNA"/>
</dbReference>
<accession>A0A9D9HPL6</accession>
<proteinExistence type="predicted"/>
<name>A0A9D9HPL6_9SPIR</name>
<sequence length="205" mass="23364">MGKLLIVNGSPRAPRSNSKKYIEIFLRYFKEDYEIYNVTENKHSVIYDKLKDYSRILFVFPLYADSLPASLMRFMAGVDSSKILPGTVMGVIINCGFLEPEQNNAALKIMEIFVNSVGGIWGTRLAIGSGEAILTTPFKFLVVRKIRKFAKAFKQNKPVCSYVTMPISKKMFLKASTVYWVNYGKKNRITKKQMDTMVIQEISKS</sequence>
<protein>
    <recommendedName>
        <fullName evidence="3">Flavodoxin-like fold domain-containing protein</fullName>
    </recommendedName>
</protein>